<keyword evidence="10" id="KW-1185">Reference proteome</keyword>
<dbReference type="PANTHER" id="PTHR23501">
    <property type="entry name" value="MAJOR FACILITATOR SUPERFAMILY"/>
    <property type="match status" value="1"/>
</dbReference>
<feature type="compositionally biased region" description="Basic and acidic residues" evidence="6">
    <location>
        <begin position="562"/>
        <end position="577"/>
    </location>
</feature>
<feature type="transmembrane region" description="Helical" evidence="7">
    <location>
        <begin position="134"/>
        <end position="153"/>
    </location>
</feature>
<dbReference type="GO" id="GO:0000329">
    <property type="term" value="C:fungal-type vacuole membrane"/>
    <property type="evidence" value="ECO:0007669"/>
    <property type="project" value="TreeGrafter"/>
</dbReference>
<evidence type="ECO:0000256" key="4">
    <source>
        <dbReference type="ARBA" id="ARBA00022989"/>
    </source>
</evidence>
<keyword evidence="2" id="KW-0813">Transport</keyword>
<feature type="transmembrane region" description="Helical" evidence="7">
    <location>
        <begin position="531"/>
        <end position="549"/>
    </location>
</feature>
<protein>
    <submittedName>
        <fullName evidence="9">Major facilitator superfamily domain-containing protein</fullName>
    </submittedName>
</protein>
<keyword evidence="3 7" id="KW-0812">Transmembrane</keyword>
<dbReference type="Proteomes" id="UP001194468">
    <property type="component" value="Unassembled WGS sequence"/>
</dbReference>
<dbReference type="AlphaFoldDB" id="A0AAD4BPB9"/>
<dbReference type="InterPro" id="IPR011701">
    <property type="entry name" value="MFS"/>
</dbReference>
<dbReference type="GO" id="GO:0015174">
    <property type="term" value="F:basic amino acid transmembrane transporter activity"/>
    <property type="evidence" value="ECO:0007669"/>
    <property type="project" value="TreeGrafter"/>
</dbReference>
<evidence type="ECO:0000256" key="3">
    <source>
        <dbReference type="ARBA" id="ARBA00022692"/>
    </source>
</evidence>
<dbReference type="SUPFAM" id="SSF103473">
    <property type="entry name" value="MFS general substrate transporter"/>
    <property type="match status" value="1"/>
</dbReference>
<evidence type="ECO:0000256" key="7">
    <source>
        <dbReference type="SAM" id="Phobius"/>
    </source>
</evidence>
<evidence type="ECO:0000259" key="8">
    <source>
        <dbReference type="PROSITE" id="PS50850"/>
    </source>
</evidence>
<comment type="caution">
    <text evidence="9">The sequence shown here is derived from an EMBL/GenBank/DDBJ whole genome shotgun (WGS) entry which is preliminary data.</text>
</comment>
<feature type="transmembrane region" description="Helical" evidence="7">
    <location>
        <begin position="195"/>
        <end position="214"/>
    </location>
</feature>
<sequence length="583" mass="63178">MSTASSFTTLQHLGERLLMKGPSNDSLMATGTSNGITTTECSPLLQKVKGSQDTRLQCHQVSRSTRHYILGALWAGTFFCNLNLTMVATLLPAITSEFKGSNQASWIGTAYLLSSCSFTPLYGRLCAILGRRAACQIALTATALGTLLCGISRNMVELSIARFIAGVGAGALQLLAMIVSADLYSIRDLGLPQAFSSLSLALGLGLGGPIGGILNDLFGWRIAFLCQVPPFVMVTIVATNTLCYVTPGQGQSAIEILSRIDFGGLITFFLMIGSTLTWLSTKFNDDLPWTDPQVVIPLILSLLFLALLFVVECYIAPEPIFPPSLFREKVRVLVSLSNYFASVCNFSVMYFIPLWFETVALDSASIAGLHLLPHSLAMGLGSLMGGWFIHRTGKYVTLNVIFGLLPLSGLIPIILMREDSGFIPKWMSVFPIGFGNAVMFLTVLIAIQAHLPESSIPIGTAISQLFRGLGQISSVAIATAVFQSRLDVELRERIHIPDAERIISEIRHSLSLVRSLPPDLQRATRDAYASSLRTVFVVATFSLLVSYVLRLPIPEAAAMKEKNASTRPVDVESELHSHPGARM</sequence>
<dbReference type="PRINTS" id="PR01036">
    <property type="entry name" value="TCRTETB"/>
</dbReference>
<evidence type="ECO:0000313" key="10">
    <source>
        <dbReference type="Proteomes" id="UP001194468"/>
    </source>
</evidence>
<organism evidence="9 10">
    <name type="scientific">Boletus edulis BED1</name>
    <dbReference type="NCBI Taxonomy" id="1328754"/>
    <lineage>
        <taxon>Eukaryota</taxon>
        <taxon>Fungi</taxon>
        <taxon>Dikarya</taxon>
        <taxon>Basidiomycota</taxon>
        <taxon>Agaricomycotina</taxon>
        <taxon>Agaricomycetes</taxon>
        <taxon>Agaricomycetidae</taxon>
        <taxon>Boletales</taxon>
        <taxon>Boletineae</taxon>
        <taxon>Boletaceae</taxon>
        <taxon>Boletoideae</taxon>
        <taxon>Boletus</taxon>
    </lineage>
</organism>
<proteinExistence type="predicted"/>
<evidence type="ECO:0000256" key="1">
    <source>
        <dbReference type="ARBA" id="ARBA00004127"/>
    </source>
</evidence>
<feature type="domain" description="Major facilitator superfamily (MFS) profile" evidence="8">
    <location>
        <begin position="69"/>
        <end position="557"/>
    </location>
</feature>
<evidence type="ECO:0000256" key="2">
    <source>
        <dbReference type="ARBA" id="ARBA00022448"/>
    </source>
</evidence>
<dbReference type="EMBL" id="WHUW01000021">
    <property type="protein sequence ID" value="KAF8436603.1"/>
    <property type="molecule type" value="Genomic_DNA"/>
</dbReference>
<feature type="transmembrane region" description="Helical" evidence="7">
    <location>
        <begin position="68"/>
        <end position="91"/>
    </location>
</feature>
<accession>A0AAD4BPB9</accession>
<name>A0AAD4BPB9_BOLED</name>
<comment type="subcellular location">
    <subcellularLocation>
        <location evidence="1">Endomembrane system</location>
        <topology evidence="1">Multi-pass membrane protein</topology>
    </subcellularLocation>
</comment>
<dbReference type="Pfam" id="PF07690">
    <property type="entry name" value="MFS_1"/>
    <property type="match status" value="1"/>
</dbReference>
<dbReference type="GO" id="GO:0005886">
    <property type="term" value="C:plasma membrane"/>
    <property type="evidence" value="ECO:0007669"/>
    <property type="project" value="TreeGrafter"/>
</dbReference>
<feature type="transmembrane region" description="Helical" evidence="7">
    <location>
        <begin position="103"/>
        <end position="122"/>
    </location>
</feature>
<dbReference type="PROSITE" id="PS50850">
    <property type="entry name" value="MFS"/>
    <property type="match status" value="1"/>
</dbReference>
<reference evidence="9" key="2">
    <citation type="journal article" date="2020" name="Nat. Commun.">
        <title>Large-scale genome sequencing of mycorrhizal fungi provides insights into the early evolution of symbiotic traits.</title>
        <authorList>
            <person name="Miyauchi S."/>
            <person name="Kiss E."/>
            <person name="Kuo A."/>
            <person name="Drula E."/>
            <person name="Kohler A."/>
            <person name="Sanchez-Garcia M."/>
            <person name="Morin E."/>
            <person name="Andreopoulos B."/>
            <person name="Barry K.W."/>
            <person name="Bonito G."/>
            <person name="Buee M."/>
            <person name="Carver A."/>
            <person name="Chen C."/>
            <person name="Cichocki N."/>
            <person name="Clum A."/>
            <person name="Culley D."/>
            <person name="Crous P.W."/>
            <person name="Fauchery L."/>
            <person name="Girlanda M."/>
            <person name="Hayes R.D."/>
            <person name="Keri Z."/>
            <person name="LaButti K."/>
            <person name="Lipzen A."/>
            <person name="Lombard V."/>
            <person name="Magnuson J."/>
            <person name="Maillard F."/>
            <person name="Murat C."/>
            <person name="Nolan M."/>
            <person name="Ohm R.A."/>
            <person name="Pangilinan J."/>
            <person name="Pereira M.F."/>
            <person name="Perotto S."/>
            <person name="Peter M."/>
            <person name="Pfister S."/>
            <person name="Riley R."/>
            <person name="Sitrit Y."/>
            <person name="Stielow J.B."/>
            <person name="Szollosi G."/>
            <person name="Zifcakova L."/>
            <person name="Stursova M."/>
            <person name="Spatafora J.W."/>
            <person name="Tedersoo L."/>
            <person name="Vaario L.M."/>
            <person name="Yamada A."/>
            <person name="Yan M."/>
            <person name="Wang P."/>
            <person name="Xu J."/>
            <person name="Bruns T."/>
            <person name="Baldrian P."/>
            <person name="Vilgalys R."/>
            <person name="Dunand C."/>
            <person name="Henrissat B."/>
            <person name="Grigoriev I.V."/>
            <person name="Hibbett D."/>
            <person name="Nagy L.G."/>
            <person name="Martin F.M."/>
        </authorList>
    </citation>
    <scope>NUCLEOTIDE SEQUENCE</scope>
    <source>
        <strain evidence="9">BED1</strain>
    </source>
</reference>
<evidence type="ECO:0000313" key="9">
    <source>
        <dbReference type="EMBL" id="KAF8436603.1"/>
    </source>
</evidence>
<feature type="transmembrane region" description="Helical" evidence="7">
    <location>
        <begin position="294"/>
        <end position="315"/>
    </location>
</feature>
<dbReference type="PANTHER" id="PTHR23501:SF191">
    <property type="entry name" value="VACUOLAR BASIC AMINO ACID TRANSPORTER 4"/>
    <property type="match status" value="1"/>
</dbReference>
<keyword evidence="5 7" id="KW-0472">Membrane</keyword>
<evidence type="ECO:0000256" key="5">
    <source>
        <dbReference type="ARBA" id="ARBA00023136"/>
    </source>
</evidence>
<dbReference type="Gene3D" id="1.20.1250.20">
    <property type="entry name" value="MFS general substrate transporter like domains"/>
    <property type="match status" value="1"/>
</dbReference>
<feature type="transmembrane region" description="Helical" evidence="7">
    <location>
        <begin position="256"/>
        <end position="279"/>
    </location>
</feature>
<feature type="region of interest" description="Disordered" evidence="6">
    <location>
        <begin position="562"/>
        <end position="583"/>
    </location>
</feature>
<feature type="transmembrane region" description="Helical" evidence="7">
    <location>
        <begin position="427"/>
        <end position="447"/>
    </location>
</feature>
<evidence type="ECO:0000256" key="6">
    <source>
        <dbReference type="SAM" id="MobiDB-lite"/>
    </source>
</evidence>
<feature type="transmembrane region" description="Helical" evidence="7">
    <location>
        <begin position="368"/>
        <end position="389"/>
    </location>
</feature>
<feature type="transmembrane region" description="Helical" evidence="7">
    <location>
        <begin position="220"/>
        <end position="244"/>
    </location>
</feature>
<dbReference type="GO" id="GO:0012505">
    <property type="term" value="C:endomembrane system"/>
    <property type="evidence" value="ECO:0007669"/>
    <property type="project" value="UniProtKB-SubCell"/>
</dbReference>
<keyword evidence="4 7" id="KW-1133">Transmembrane helix</keyword>
<feature type="transmembrane region" description="Helical" evidence="7">
    <location>
        <begin position="159"/>
        <end position="183"/>
    </location>
</feature>
<gene>
    <name evidence="9" type="ORF">L210DRAFT_3483536</name>
</gene>
<dbReference type="Gene3D" id="1.20.1720.10">
    <property type="entry name" value="Multidrug resistance protein D"/>
    <property type="match status" value="1"/>
</dbReference>
<dbReference type="InterPro" id="IPR036259">
    <property type="entry name" value="MFS_trans_sf"/>
</dbReference>
<reference evidence="9" key="1">
    <citation type="submission" date="2019-10" db="EMBL/GenBank/DDBJ databases">
        <authorList>
            <consortium name="DOE Joint Genome Institute"/>
            <person name="Kuo A."/>
            <person name="Miyauchi S."/>
            <person name="Kiss E."/>
            <person name="Drula E."/>
            <person name="Kohler A."/>
            <person name="Sanchez-Garcia M."/>
            <person name="Andreopoulos B."/>
            <person name="Barry K.W."/>
            <person name="Bonito G."/>
            <person name="Buee M."/>
            <person name="Carver A."/>
            <person name="Chen C."/>
            <person name="Cichocki N."/>
            <person name="Clum A."/>
            <person name="Culley D."/>
            <person name="Crous P.W."/>
            <person name="Fauchery L."/>
            <person name="Girlanda M."/>
            <person name="Hayes R."/>
            <person name="Keri Z."/>
            <person name="LaButti K."/>
            <person name="Lipzen A."/>
            <person name="Lombard V."/>
            <person name="Magnuson J."/>
            <person name="Maillard F."/>
            <person name="Morin E."/>
            <person name="Murat C."/>
            <person name="Nolan M."/>
            <person name="Ohm R."/>
            <person name="Pangilinan J."/>
            <person name="Pereira M."/>
            <person name="Perotto S."/>
            <person name="Peter M."/>
            <person name="Riley R."/>
            <person name="Sitrit Y."/>
            <person name="Stielow B."/>
            <person name="Szollosi G."/>
            <person name="Zifcakova L."/>
            <person name="Stursova M."/>
            <person name="Spatafora J.W."/>
            <person name="Tedersoo L."/>
            <person name="Vaario L.-M."/>
            <person name="Yamada A."/>
            <person name="Yan M."/>
            <person name="Wang P."/>
            <person name="Xu J."/>
            <person name="Bruns T."/>
            <person name="Baldrian P."/>
            <person name="Vilgalys R."/>
            <person name="Henrissat B."/>
            <person name="Grigoriev I.V."/>
            <person name="Hibbett D."/>
            <person name="Nagy L.G."/>
            <person name="Martin F.M."/>
        </authorList>
    </citation>
    <scope>NUCLEOTIDE SEQUENCE</scope>
    <source>
        <strain evidence="9">BED1</strain>
    </source>
</reference>
<feature type="transmembrane region" description="Helical" evidence="7">
    <location>
        <begin position="336"/>
        <end position="356"/>
    </location>
</feature>
<feature type="transmembrane region" description="Helical" evidence="7">
    <location>
        <begin position="396"/>
        <end position="415"/>
    </location>
</feature>
<dbReference type="InterPro" id="IPR020846">
    <property type="entry name" value="MFS_dom"/>
</dbReference>